<dbReference type="PANTHER" id="PTHR46609:SF8">
    <property type="entry name" value="YQAJ VIRAL RECOMBINASE DOMAIN-CONTAINING PROTEIN"/>
    <property type="match status" value="1"/>
</dbReference>
<dbReference type="GeneID" id="80539060"/>
<dbReference type="Proteomes" id="UP000831439">
    <property type="component" value="Segment"/>
</dbReference>
<dbReference type="InterPro" id="IPR011604">
    <property type="entry name" value="PDDEXK-like_dom_sf"/>
</dbReference>
<evidence type="ECO:0000256" key="3">
    <source>
        <dbReference type="ARBA" id="ARBA00022801"/>
    </source>
</evidence>
<keyword evidence="2" id="KW-0255">Endonuclease</keyword>
<keyword evidence="3" id="KW-0378">Hydrolase</keyword>
<organism evidence="5 6">
    <name type="scientific">Spodoptera eridania nucleopolyhedrovirus</name>
    <dbReference type="NCBI Taxonomy" id="2315721"/>
    <lineage>
        <taxon>Viruses</taxon>
        <taxon>Viruses incertae sedis</taxon>
        <taxon>Naldaviricetes</taxon>
        <taxon>Lefavirales</taxon>
        <taxon>Baculoviridae</taxon>
        <taxon>Alphabaculovirus</taxon>
        <taxon>Alphabaculovirus speridaniae</taxon>
    </lineage>
</organism>
<dbReference type="EMBL" id="MT040195">
    <property type="protein sequence ID" value="QNV47865.1"/>
    <property type="molecule type" value="Genomic_DNA"/>
</dbReference>
<proteinExistence type="predicted"/>
<reference evidence="5 6" key="1">
    <citation type="journal article" date="2020" name="Genomics">
        <title>Characterization of a novel alphabaculovirus isolated from the Southern armyworm, Spodoptera eridania (Cramer, 1782) (Lepidoptera: Noctuidae) and the evolution of odv-e66, a bacterium-acquired baculoviral chondroitinase gene.</title>
        <authorList>
            <person name="Rodrigues D.T."/>
            <person name="Peterson L."/>
            <person name="de Oliveira L.B."/>
            <person name="Sosa-Gomez D.R."/>
            <person name="Ribeiro B.M."/>
            <person name="Ardisson-Araujo D.M.P."/>
        </authorList>
    </citation>
    <scope>NUCLEOTIDE SEQUENCE [LARGE SCALE GENOMIC DNA]</scope>
    <source>
        <strain evidence="5">CNPSo-165</strain>
    </source>
</reference>
<dbReference type="InterPro" id="IPR034720">
    <property type="entry name" value="Viral_alk_exo"/>
</dbReference>
<keyword evidence="1" id="KW-0540">Nuclease</keyword>
<keyword evidence="6" id="KW-1185">Reference proteome</keyword>
<dbReference type="Gene3D" id="3.90.320.10">
    <property type="match status" value="1"/>
</dbReference>
<dbReference type="GO" id="GO:0004527">
    <property type="term" value="F:exonuclease activity"/>
    <property type="evidence" value="ECO:0007669"/>
    <property type="project" value="UniProtKB-KW"/>
</dbReference>
<evidence type="ECO:0000313" key="6">
    <source>
        <dbReference type="Proteomes" id="UP000831439"/>
    </source>
</evidence>
<dbReference type="InterPro" id="IPR051703">
    <property type="entry name" value="NF-kappa-B_Signaling_Reg"/>
</dbReference>
<dbReference type="RefSeq" id="YP_010800456.1">
    <property type="nucleotide sequence ID" value="NC_076869.1"/>
</dbReference>
<dbReference type="Pfam" id="PF01771">
    <property type="entry name" value="Viral_alk_exo"/>
    <property type="match status" value="1"/>
</dbReference>
<dbReference type="PANTHER" id="PTHR46609">
    <property type="entry name" value="EXONUCLEASE, PHAGE-TYPE/RECB, C-TERMINAL DOMAIN-CONTAINING PROTEIN"/>
    <property type="match status" value="1"/>
</dbReference>
<evidence type="ECO:0000256" key="1">
    <source>
        <dbReference type="ARBA" id="ARBA00022722"/>
    </source>
</evidence>
<sequence length="413" mass="47785">MTNQRDLTDAELRIFNKYSYNNYVKSLQSTSFRLSREDIKTVERFTRKQSANPLWNLLRLDRQTASGTNNTSSTSISQSAAMCYGLVEEKRLKSDKFLVDQIRNVIECTLGGTVVETVLECGMFLSEFGLFSASPDAYFLVKNVAADNDNNGGTMYVPIEIKCPHTYRNQNFIEVRNSLGIRNDRYRVKHTALSVNKMGDAMFAVEQTDPHYRQMQRQMYVMNSPMCVYVVKFDNSYVVLPVLRNQTFYLKEYQSEKMLFERFVQKNRTLLVYNTEYNRAKSLSSYYSDRDTVKRLARNGIFCDFGRLKCINCDADFDLDAPIDVILSKNRYCGDSGIEQMSKIFNKDYISHKHRVESLLDHNKNAKLADDGVYYDGEALRTFCCGVMIVCGEKKINHNVSCKYNLMVQQQQH</sequence>
<evidence type="ECO:0000313" key="5">
    <source>
        <dbReference type="EMBL" id="QNV47865.1"/>
    </source>
</evidence>
<evidence type="ECO:0000256" key="2">
    <source>
        <dbReference type="ARBA" id="ARBA00022759"/>
    </source>
</evidence>
<accession>A0ABX6TR39</accession>
<name>A0ABX6TR39_9ABAC</name>
<evidence type="ECO:0000256" key="4">
    <source>
        <dbReference type="ARBA" id="ARBA00022839"/>
    </source>
</evidence>
<keyword evidence="4 5" id="KW-0269">Exonuclease</keyword>
<dbReference type="SUPFAM" id="SSF52980">
    <property type="entry name" value="Restriction endonuclease-like"/>
    <property type="match status" value="1"/>
</dbReference>
<dbReference type="InterPro" id="IPR011335">
    <property type="entry name" value="Restrct_endonuc-II-like"/>
</dbReference>
<protein>
    <submittedName>
        <fullName evidence="5">Alkaline exonuclease protein</fullName>
    </submittedName>
</protein>